<dbReference type="EMBL" id="CAJNOU010000940">
    <property type="protein sequence ID" value="CAF1120058.1"/>
    <property type="molecule type" value="Genomic_DNA"/>
</dbReference>
<evidence type="ECO:0000256" key="1">
    <source>
        <dbReference type="ARBA" id="ARBA00023067"/>
    </source>
</evidence>
<gene>
    <name evidence="4" type="ORF">SEV965_LOCUS16859</name>
</gene>
<feature type="domain" description="Condensin complex subunit 1 N-terminal" evidence="3">
    <location>
        <begin position="83"/>
        <end position="244"/>
    </location>
</feature>
<dbReference type="AlphaFoldDB" id="A0A814QJZ1"/>
<keyword evidence="1" id="KW-0226">DNA condensation</keyword>
<protein>
    <recommendedName>
        <fullName evidence="3">Condensin complex subunit 1 N-terminal domain-containing protein</fullName>
    </recommendedName>
</protein>
<reference evidence="4" key="1">
    <citation type="submission" date="2021-02" db="EMBL/GenBank/DDBJ databases">
        <authorList>
            <person name="Nowell W R."/>
        </authorList>
    </citation>
    <scope>NUCLEOTIDE SEQUENCE</scope>
</reference>
<proteinExistence type="predicted"/>
<dbReference type="GO" id="GO:0042393">
    <property type="term" value="F:histone binding"/>
    <property type="evidence" value="ECO:0007669"/>
    <property type="project" value="TreeGrafter"/>
</dbReference>
<dbReference type="GO" id="GO:0000779">
    <property type="term" value="C:condensed chromosome, centromeric region"/>
    <property type="evidence" value="ECO:0007669"/>
    <property type="project" value="TreeGrafter"/>
</dbReference>
<evidence type="ECO:0000313" key="5">
    <source>
        <dbReference type="Proteomes" id="UP000663889"/>
    </source>
</evidence>
<comment type="caution">
    <text evidence="4">The sequence shown here is derived from an EMBL/GenBank/DDBJ whole genome shotgun (WGS) entry which is preliminary data.</text>
</comment>
<dbReference type="InterPro" id="IPR016024">
    <property type="entry name" value="ARM-type_fold"/>
</dbReference>
<dbReference type="GO" id="GO:0000796">
    <property type="term" value="C:condensin complex"/>
    <property type="evidence" value="ECO:0007669"/>
    <property type="project" value="TreeGrafter"/>
</dbReference>
<feature type="region of interest" description="Disordered" evidence="2">
    <location>
        <begin position="144"/>
        <end position="165"/>
    </location>
</feature>
<dbReference type="GO" id="GO:0007076">
    <property type="term" value="P:mitotic chromosome condensation"/>
    <property type="evidence" value="ECO:0007669"/>
    <property type="project" value="InterPro"/>
</dbReference>
<evidence type="ECO:0000259" key="3">
    <source>
        <dbReference type="Pfam" id="PF12922"/>
    </source>
</evidence>
<dbReference type="InterPro" id="IPR024324">
    <property type="entry name" value="Condensin_cplx_su1_N"/>
</dbReference>
<feature type="compositionally biased region" description="Acidic residues" evidence="2">
    <location>
        <begin position="492"/>
        <end position="509"/>
    </location>
</feature>
<dbReference type="PANTHER" id="PTHR14222:SF2">
    <property type="entry name" value="CONDENSIN COMPLEX SUBUNIT 1"/>
    <property type="match status" value="1"/>
</dbReference>
<dbReference type="InterPro" id="IPR026971">
    <property type="entry name" value="CND1/NCAPD3"/>
</dbReference>
<dbReference type="SUPFAM" id="SSF48371">
    <property type="entry name" value="ARM repeat"/>
    <property type="match status" value="1"/>
</dbReference>
<dbReference type="Proteomes" id="UP000663889">
    <property type="component" value="Unassembled WGS sequence"/>
</dbReference>
<organism evidence="4 5">
    <name type="scientific">Rotaria sordida</name>
    <dbReference type="NCBI Taxonomy" id="392033"/>
    <lineage>
        <taxon>Eukaryota</taxon>
        <taxon>Metazoa</taxon>
        <taxon>Spiralia</taxon>
        <taxon>Gnathifera</taxon>
        <taxon>Rotifera</taxon>
        <taxon>Eurotatoria</taxon>
        <taxon>Bdelloidea</taxon>
        <taxon>Philodinida</taxon>
        <taxon>Philodinidae</taxon>
        <taxon>Rotaria</taxon>
    </lineage>
</organism>
<evidence type="ECO:0000256" key="2">
    <source>
        <dbReference type="SAM" id="MobiDB-lite"/>
    </source>
</evidence>
<dbReference type="Pfam" id="PF12922">
    <property type="entry name" value="Cnd1_N"/>
    <property type="match status" value="1"/>
</dbReference>
<evidence type="ECO:0000313" key="4">
    <source>
        <dbReference type="EMBL" id="CAF1120058.1"/>
    </source>
</evidence>
<name>A0A814QJZ1_9BILA</name>
<dbReference type="Gene3D" id="1.25.10.10">
    <property type="entry name" value="Leucine-rich Repeat Variant"/>
    <property type="match status" value="1"/>
</dbReference>
<feature type="region of interest" description="Disordered" evidence="2">
    <location>
        <begin position="478"/>
        <end position="532"/>
    </location>
</feature>
<dbReference type="GO" id="GO:0010032">
    <property type="term" value="P:meiotic chromosome condensation"/>
    <property type="evidence" value="ECO:0007669"/>
    <property type="project" value="TreeGrafter"/>
</dbReference>
<accession>A0A814QJZ1</accession>
<dbReference type="InterPro" id="IPR011989">
    <property type="entry name" value="ARM-like"/>
</dbReference>
<sequence length="815" mass="93530">MSTRNSEVEINGWTTFDVPNQFEDLQKQLATGSYYVQNVLDLADINTRLQNLSRIREPKELLDMFSLFYSIAIHFDKVSITGRSQAVEILLRLTASEMSEAQRRIHIGLSPDDRRFHLNIVKMLSCLLAEYIIRFDNDQANKSSDFDMPAPKKGKKAKEAENGGKPILTSDSLRDKCLKGVCDILRSHIKALWDSSIIDEQFVKCVTKPCYHLIRRTDIAKNPIVKENLPLILTIMINKFEHAREASIQFIQAVKLYDSNSSLLITVLNSLLIDYQDTSLAIELLKEICETNFVAAQADNASAKTMATFIIDMARLDPHIIRTHIDQITDLLTAESHHIRVAALTALCSVIEKLLSSDELDDGQRKMRDDLLQILREHVSDVTAFVRQHCLQLWTLLVIQKKVPVRQYIRAFELGLDRLRDSACAVRKDAVTLVMHMVLNNPYFVVDSTRAQFEERQNDAETKLAELRQELEKLNKNRKEDKKIEEKKSQSDDEDSGAEDKSFDEDNEMNVDNNEKKETEENKEPNEDQSLQETLNRVKIEEQIIRVEEIVALFKDGLRFMDLIEQANRHVVNLFNSPTLADCKQAVDFFVNLRHYRLVLPNIEQSLRLMFSLIWSVDKSICEAITQAFVKIYFDVGPTIPSAYSIMQFISFCLFTIICGYSLVISAPVNQNTPDSQETKQQKATAIAGRLLKELANEQLASNHKEESLIKDENKQPETEKVEAHLSKESDNIDDDDTDFIPIVDDLYEIYANKYNQEPDDEESSSEFIDNEYLLPINRQQLMRYFAEEEDSDENLTPVIHSPVMDDTLMTAESH</sequence>
<dbReference type="PANTHER" id="PTHR14222">
    <property type="entry name" value="CONDENSIN"/>
    <property type="match status" value="1"/>
</dbReference>
<feature type="compositionally biased region" description="Basic and acidic residues" evidence="2">
    <location>
        <begin position="478"/>
        <end position="491"/>
    </location>
</feature>
<feature type="compositionally biased region" description="Basic and acidic residues" evidence="2">
    <location>
        <begin position="513"/>
        <end position="526"/>
    </location>
</feature>